<sequence>MRYTSYLFGSVLYSRIPAPIRIDSKQGVHQQVDFALKAKAFDVACSGNKISTTRVLTTSLIGFLSWALKEIPALPLRSKVLFRELDNGNSSLTLDQAREPARGGVEQNQSAAHR</sequence>
<dbReference type="Proteomes" id="UP000287651">
    <property type="component" value="Unassembled WGS sequence"/>
</dbReference>
<comment type="caution">
    <text evidence="2">The sequence shown here is derived from an EMBL/GenBank/DDBJ whole genome shotgun (WGS) entry which is preliminary data.</text>
</comment>
<organism evidence="2 3">
    <name type="scientific">Ensete ventricosum</name>
    <name type="common">Abyssinian banana</name>
    <name type="synonym">Musa ensete</name>
    <dbReference type="NCBI Taxonomy" id="4639"/>
    <lineage>
        <taxon>Eukaryota</taxon>
        <taxon>Viridiplantae</taxon>
        <taxon>Streptophyta</taxon>
        <taxon>Embryophyta</taxon>
        <taxon>Tracheophyta</taxon>
        <taxon>Spermatophyta</taxon>
        <taxon>Magnoliopsida</taxon>
        <taxon>Liliopsida</taxon>
        <taxon>Zingiberales</taxon>
        <taxon>Musaceae</taxon>
        <taxon>Ensete</taxon>
    </lineage>
</organism>
<gene>
    <name evidence="2" type="ORF">B296_00000048</name>
</gene>
<reference evidence="2 3" key="1">
    <citation type="journal article" date="2014" name="Agronomy (Basel)">
        <title>A Draft Genome Sequence for Ensete ventricosum, the Drought-Tolerant Tree Against Hunger.</title>
        <authorList>
            <person name="Harrison J."/>
            <person name="Moore K.A."/>
            <person name="Paszkiewicz K."/>
            <person name="Jones T."/>
            <person name="Grant M."/>
            <person name="Ambacheew D."/>
            <person name="Muzemil S."/>
            <person name="Studholme D.J."/>
        </authorList>
    </citation>
    <scope>NUCLEOTIDE SEQUENCE [LARGE SCALE GENOMIC DNA]</scope>
</reference>
<dbReference type="EMBL" id="AMZH03005122">
    <property type="protein sequence ID" value="RRT67195.1"/>
    <property type="molecule type" value="Genomic_DNA"/>
</dbReference>
<proteinExistence type="predicted"/>
<name>A0A426ZTH7_ENSVE</name>
<feature type="region of interest" description="Disordered" evidence="1">
    <location>
        <begin position="93"/>
        <end position="114"/>
    </location>
</feature>
<evidence type="ECO:0000313" key="2">
    <source>
        <dbReference type="EMBL" id="RRT67195.1"/>
    </source>
</evidence>
<evidence type="ECO:0000256" key="1">
    <source>
        <dbReference type="SAM" id="MobiDB-lite"/>
    </source>
</evidence>
<protein>
    <submittedName>
        <fullName evidence="2">Uncharacterized protein</fullName>
    </submittedName>
</protein>
<accession>A0A426ZTH7</accession>
<evidence type="ECO:0000313" key="3">
    <source>
        <dbReference type="Proteomes" id="UP000287651"/>
    </source>
</evidence>
<dbReference type="AlphaFoldDB" id="A0A426ZTH7"/>